<reference evidence="1" key="2">
    <citation type="submission" date="2020-09" db="EMBL/GenBank/DDBJ databases">
        <authorList>
            <person name="Sun Q."/>
            <person name="Zhou Y."/>
        </authorList>
    </citation>
    <scope>NUCLEOTIDE SEQUENCE</scope>
    <source>
        <strain evidence="1">CGMCC 1.12777</strain>
    </source>
</reference>
<dbReference type="EMBL" id="BMFV01000018">
    <property type="protein sequence ID" value="GGH83524.1"/>
    <property type="molecule type" value="Genomic_DNA"/>
</dbReference>
<keyword evidence="2" id="KW-1185">Reference proteome</keyword>
<protein>
    <submittedName>
        <fullName evidence="1">Uncharacterized protein</fullName>
    </submittedName>
</protein>
<evidence type="ECO:0000313" key="1">
    <source>
        <dbReference type="EMBL" id="GGH83524.1"/>
    </source>
</evidence>
<name>A0A8J2ZWX4_9BACL</name>
<gene>
    <name evidence="1" type="ORF">GCM10007096_24520</name>
</gene>
<sequence length="75" mass="8598">MENKDLYVRPSNDGEVRVTTKGVASEYKPVRASQITETQLDRIEKKVDRILELLESKDLSTTRFFPIRASSVLEV</sequence>
<accession>A0A8J2ZWX4</accession>
<evidence type="ECO:0000313" key="2">
    <source>
        <dbReference type="Proteomes" id="UP000656813"/>
    </source>
</evidence>
<dbReference type="Proteomes" id="UP000656813">
    <property type="component" value="Unassembled WGS sequence"/>
</dbReference>
<dbReference type="AlphaFoldDB" id="A0A8J2ZWX4"/>
<organism evidence="1 2">
    <name type="scientific">Pullulanibacillus pueri</name>
    <dbReference type="NCBI Taxonomy" id="1437324"/>
    <lineage>
        <taxon>Bacteria</taxon>
        <taxon>Bacillati</taxon>
        <taxon>Bacillota</taxon>
        <taxon>Bacilli</taxon>
        <taxon>Bacillales</taxon>
        <taxon>Sporolactobacillaceae</taxon>
        <taxon>Pullulanibacillus</taxon>
    </lineage>
</organism>
<proteinExistence type="predicted"/>
<reference evidence="1" key="1">
    <citation type="journal article" date="2014" name="Int. J. Syst. Evol. Microbiol.">
        <title>Complete genome sequence of Corynebacterium casei LMG S-19264T (=DSM 44701T), isolated from a smear-ripened cheese.</title>
        <authorList>
            <consortium name="US DOE Joint Genome Institute (JGI-PGF)"/>
            <person name="Walter F."/>
            <person name="Albersmeier A."/>
            <person name="Kalinowski J."/>
            <person name="Ruckert C."/>
        </authorList>
    </citation>
    <scope>NUCLEOTIDE SEQUENCE</scope>
    <source>
        <strain evidence="1">CGMCC 1.12777</strain>
    </source>
</reference>
<comment type="caution">
    <text evidence="1">The sequence shown here is derived from an EMBL/GenBank/DDBJ whole genome shotgun (WGS) entry which is preliminary data.</text>
</comment>